<dbReference type="AlphaFoldDB" id="A0A192A231"/>
<dbReference type="Gene3D" id="3.30.420.10">
    <property type="entry name" value="Ribonuclease H-like superfamily/Ribonuclease H"/>
    <property type="match status" value="1"/>
</dbReference>
<dbReference type="Gene3D" id="1.10.10.60">
    <property type="entry name" value="Homeodomain-like"/>
    <property type="match status" value="1"/>
</dbReference>
<dbReference type="InterPro" id="IPR003314">
    <property type="entry name" value="Mu-type_HTH"/>
</dbReference>
<gene>
    <name evidence="1" type="ORF">A9Y76_14060</name>
</gene>
<evidence type="ECO:0000313" key="2">
    <source>
        <dbReference type="Proteomes" id="UP000078572"/>
    </source>
</evidence>
<dbReference type="InterPro" id="IPR009061">
    <property type="entry name" value="DNA-bd_dom_put_sf"/>
</dbReference>
<sequence>MASTVVVKASYSASELAELRLPVLPTSKGKLIAKAARESWPFVETTGVGGTRREYTPPAEVMDSIRAKAAQQLVAVAAPTAAARELTPHQRRDETRAQTLKADARKGVLAALNALMERSHYTRKRAATVLLDMARIGTASEQLVAMLKLARDERGRSSADGLPSVRSILRFVEYERCGNLVPKLPERDMSVPAWAPFFLGHFQRPEKPSVAHAYELFLKEWTQVPRVEVPSVHQVRRFLAKIGNVSREAGRMGARELKTIKPFIRRGFESLLPGDIYSADGHTFDAEVQHPLHGRPFRPEITTVVDIATRKVVGWSVGLAESALAVLDALRMACIERGICAIFYVDNGSGYVNSMMTDEATGLMGRLGMEMVNSLPYNSQARGVIEKLHQTIWVKAAREVEGYIGHDMDREAKLATFKLSRKAIATRGEVVAMPLMAWQQFVTFAQQKVDEYNDRPHRSLPKIVDPASGRRRHMTPNEQWQAFEDKGFEPARVHDDDALPLFRPQVLRTVRRAELEVFGNRYFNRDLEEFHGEQLAVGYDIHDPSTVWVYDDTGRFICTAELDANKRDYMPMSVIERAREKRAEGREKRLQAKLTEVREELHGAPALELNPSDTIVIPGFMNIRRDQLEERAKAALDVETIDVKAPVATPMSTAHAPVWSVPTTTEARYAEWQRLINLKEEEIDSEKARKWRHTYQETAEFRTWQRKTA</sequence>
<dbReference type="PROSITE" id="PS51702">
    <property type="entry name" value="HTH_MU"/>
    <property type="match status" value="1"/>
</dbReference>
<dbReference type="InterPro" id="IPR001584">
    <property type="entry name" value="Integrase_cat-core"/>
</dbReference>
<dbReference type="Proteomes" id="UP000078572">
    <property type="component" value="Chromosome 1"/>
</dbReference>
<dbReference type="RefSeq" id="WP_064806428.1">
    <property type="nucleotide sequence ID" value="NZ_CP016022.1"/>
</dbReference>
<dbReference type="Pfam" id="PF02316">
    <property type="entry name" value="HTH_Tnp_Mu_1"/>
    <property type="match status" value="1"/>
</dbReference>
<protein>
    <submittedName>
        <fullName evidence="1">Transposase</fullName>
    </submittedName>
</protein>
<dbReference type="EMBL" id="CP016022">
    <property type="protein sequence ID" value="ANJ74525.1"/>
    <property type="molecule type" value="Genomic_DNA"/>
</dbReference>
<dbReference type="Gene3D" id="1.10.10.10">
    <property type="entry name" value="Winged helix-like DNA-binding domain superfamily/Winged helix DNA-binding domain"/>
    <property type="match status" value="1"/>
</dbReference>
<organism evidence="1 2">
    <name type="scientific">Ralstonia insidiosa</name>
    <dbReference type="NCBI Taxonomy" id="190721"/>
    <lineage>
        <taxon>Bacteria</taxon>
        <taxon>Pseudomonadati</taxon>
        <taxon>Pseudomonadota</taxon>
        <taxon>Betaproteobacteria</taxon>
        <taxon>Burkholderiales</taxon>
        <taxon>Burkholderiaceae</taxon>
        <taxon>Ralstonia</taxon>
    </lineage>
</organism>
<dbReference type="SUPFAM" id="SSF53098">
    <property type="entry name" value="Ribonuclease H-like"/>
    <property type="match status" value="1"/>
</dbReference>
<dbReference type="OrthoDB" id="5676324at2"/>
<reference evidence="2" key="1">
    <citation type="submission" date="2016-06" db="EMBL/GenBank/DDBJ databases">
        <authorList>
            <person name="Xu Y."/>
            <person name="Nagy A."/>
            <person name="Yan X."/>
            <person name="Kim S.W."/>
            <person name="Haley B."/>
            <person name="Liu N.T."/>
            <person name="Nou X."/>
        </authorList>
    </citation>
    <scope>NUCLEOTIDE SEQUENCE [LARGE SCALE GENOMIC DNA]</scope>
    <source>
        <strain evidence="2">ATCC 49129</strain>
    </source>
</reference>
<accession>A0A192A231</accession>
<evidence type="ECO:0000313" key="1">
    <source>
        <dbReference type="EMBL" id="ANJ74525.1"/>
    </source>
</evidence>
<dbReference type="Pfam" id="PF09299">
    <property type="entry name" value="Mu-transpos_C"/>
    <property type="match status" value="1"/>
</dbReference>
<name>A0A192A231_9RALS</name>
<dbReference type="SUPFAM" id="SSF46955">
    <property type="entry name" value="Putative DNA-binding domain"/>
    <property type="match status" value="1"/>
</dbReference>
<proteinExistence type="predicted"/>
<dbReference type="SUPFAM" id="SSF50610">
    <property type="entry name" value="mu transposase, C-terminal domain"/>
    <property type="match status" value="1"/>
</dbReference>
<dbReference type="InterPro" id="IPR012337">
    <property type="entry name" value="RNaseH-like_sf"/>
</dbReference>
<keyword evidence="2" id="KW-1185">Reference proteome</keyword>
<dbReference type="GO" id="GO:0015074">
    <property type="term" value="P:DNA integration"/>
    <property type="evidence" value="ECO:0007669"/>
    <property type="project" value="InterPro"/>
</dbReference>
<dbReference type="GeneID" id="61527142"/>
<dbReference type="InterPro" id="IPR009004">
    <property type="entry name" value="Transposase_Mu_C"/>
</dbReference>
<dbReference type="Gene3D" id="2.30.30.130">
    <property type="entry name" value="Transposase, Mu, C-terminal"/>
    <property type="match status" value="1"/>
</dbReference>
<dbReference type="PROSITE" id="PS50994">
    <property type="entry name" value="INTEGRASE"/>
    <property type="match status" value="1"/>
</dbReference>
<dbReference type="InterPro" id="IPR036388">
    <property type="entry name" value="WH-like_DNA-bd_sf"/>
</dbReference>
<dbReference type="InterPro" id="IPR015378">
    <property type="entry name" value="Transposase-like_Mu_C"/>
</dbReference>
<dbReference type="InterPro" id="IPR036397">
    <property type="entry name" value="RNaseH_sf"/>
</dbReference>
<dbReference type="GO" id="GO:0003677">
    <property type="term" value="F:DNA binding"/>
    <property type="evidence" value="ECO:0007669"/>
    <property type="project" value="InterPro"/>
</dbReference>